<dbReference type="Proteomes" id="UP000751190">
    <property type="component" value="Unassembled WGS sequence"/>
</dbReference>
<accession>A0A8J5XY45</accession>
<dbReference type="EMBL" id="JAGTXO010000001">
    <property type="protein sequence ID" value="KAG8471181.1"/>
    <property type="molecule type" value="Genomic_DNA"/>
</dbReference>
<keyword evidence="3" id="KW-1185">Reference proteome</keyword>
<dbReference type="AlphaFoldDB" id="A0A8J5XY45"/>
<organism evidence="2 3">
    <name type="scientific">Diacronema lutheri</name>
    <name type="common">Unicellular marine alga</name>
    <name type="synonym">Monochrysis lutheri</name>
    <dbReference type="NCBI Taxonomy" id="2081491"/>
    <lineage>
        <taxon>Eukaryota</taxon>
        <taxon>Haptista</taxon>
        <taxon>Haptophyta</taxon>
        <taxon>Pavlovophyceae</taxon>
        <taxon>Pavlovales</taxon>
        <taxon>Pavlovaceae</taxon>
        <taxon>Diacronema</taxon>
    </lineage>
</organism>
<evidence type="ECO:0000313" key="2">
    <source>
        <dbReference type="EMBL" id="KAG8471181.1"/>
    </source>
</evidence>
<name>A0A8J5XY45_DIALT</name>
<gene>
    <name evidence="2" type="ORF">KFE25_009602</name>
</gene>
<proteinExistence type="predicted"/>
<sequence length="280" mass="30237">MLTPDVPKLELAKVPQAWPASSAKPQPHAEMLAHIVPTLPLVDAAQPWPARAPEPVQLMRLFALPHNTLNVAPLTHRRRISAPGTAFPPSAADTPPTVWAHDGMLYARPWGPEHKPIKLFRRGRVDEASFHEADPLMPPFVAKVKQLYGQPIKHLLAPPPPDTARGARSHRSSAESASASTPYGSPRGSVDLTPHSRSPRGSIDAGVDENSTVRSARASVDLGSTGRSPRNSFASAWETTSCASYRPYSSTEMCSSTPRRASKSSTARRVSLTSRVLIPV</sequence>
<reference evidence="2" key="1">
    <citation type="submission" date="2021-05" db="EMBL/GenBank/DDBJ databases">
        <title>The genome of the haptophyte Pavlova lutheri (Diacronema luteri, Pavlovales) - a model for lipid biosynthesis in eukaryotic algae.</title>
        <authorList>
            <person name="Hulatt C.J."/>
            <person name="Posewitz M.C."/>
        </authorList>
    </citation>
    <scope>NUCLEOTIDE SEQUENCE</scope>
    <source>
        <strain evidence="2">NIVA-4/92</strain>
    </source>
</reference>
<comment type="caution">
    <text evidence="2">The sequence shown here is derived from an EMBL/GenBank/DDBJ whole genome shotgun (WGS) entry which is preliminary data.</text>
</comment>
<evidence type="ECO:0000313" key="3">
    <source>
        <dbReference type="Proteomes" id="UP000751190"/>
    </source>
</evidence>
<evidence type="ECO:0000256" key="1">
    <source>
        <dbReference type="SAM" id="MobiDB-lite"/>
    </source>
</evidence>
<protein>
    <submittedName>
        <fullName evidence="2">Uncharacterized protein</fullName>
    </submittedName>
</protein>
<feature type="region of interest" description="Disordered" evidence="1">
    <location>
        <begin position="248"/>
        <end position="274"/>
    </location>
</feature>
<feature type="region of interest" description="Disordered" evidence="1">
    <location>
        <begin position="153"/>
        <end position="232"/>
    </location>
</feature>